<dbReference type="PANTHER" id="PTHR13367:SF33">
    <property type="entry name" value="P-LOOP CONTAINING NUCLEOSIDE TRIPHOSPHATE HYDROLASE PROTEIN"/>
    <property type="match status" value="1"/>
</dbReference>
<dbReference type="InterPro" id="IPR051346">
    <property type="entry name" value="OTU_Deubiquitinase"/>
</dbReference>
<evidence type="ECO:0000256" key="3">
    <source>
        <dbReference type="ARBA" id="ARBA00022670"/>
    </source>
</evidence>
<dbReference type="EMBL" id="PVWQ01000008">
    <property type="protein sequence ID" value="RDW74456.1"/>
    <property type="molecule type" value="Genomic_DNA"/>
</dbReference>
<keyword evidence="11" id="KW-1185">Reference proteome</keyword>
<keyword evidence="5" id="KW-0378">Hydrolase</keyword>
<dbReference type="GO" id="GO:0006508">
    <property type="term" value="P:proteolysis"/>
    <property type="evidence" value="ECO:0007669"/>
    <property type="project" value="UniProtKB-KW"/>
</dbReference>
<evidence type="ECO:0000313" key="11">
    <source>
        <dbReference type="Proteomes" id="UP000256690"/>
    </source>
</evidence>
<reference evidence="10 11" key="1">
    <citation type="journal article" date="2018" name="IMA Fungus">
        <title>IMA Genome-F 9: Draft genome sequence of Annulohypoxylon stygium, Aspergillus mulundensis, Berkeleyomyces basicola (syn. Thielaviopsis basicola), Ceratocystis smalleyi, two Cercospora beticola strains, Coleophoma cylindrospora, Fusarium fracticaudum, Phialophora cf. hyalina, and Morchella septimelata.</title>
        <authorList>
            <person name="Wingfield B.D."/>
            <person name="Bills G.F."/>
            <person name="Dong Y."/>
            <person name="Huang W."/>
            <person name="Nel W.J."/>
            <person name="Swalarsk-Parry B.S."/>
            <person name="Vaghefi N."/>
            <person name="Wilken P.M."/>
            <person name="An Z."/>
            <person name="de Beer Z.W."/>
            <person name="De Vos L."/>
            <person name="Chen L."/>
            <person name="Duong T.A."/>
            <person name="Gao Y."/>
            <person name="Hammerbacher A."/>
            <person name="Kikkert J.R."/>
            <person name="Li Y."/>
            <person name="Li H."/>
            <person name="Li K."/>
            <person name="Li Q."/>
            <person name="Liu X."/>
            <person name="Ma X."/>
            <person name="Naidoo K."/>
            <person name="Pethybridge S.J."/>
            <person name="Sun J."/>
            <person name="Steenkamp E.T."/>
            <person name="van der Nest M.A."/>
            <person name="van Wyk S."/>
            <person name="Wingfield M.J."/>
            <person name="Xiong C."/>
            <person name="Yue Q."/>
            <person name="Zhang X."/>
        </authorList>
    </citation>
    <scope>NUCLEOTIDE SEQUENCE [LARGE SCALE GENOMIC DNA]</scope>
    <source>
        <strain evidence="10 11">DSM 5745</strain>
    </source>
</reference>
<protein>
    <recommendedName>
        <fullName evidence="2">ubiquitinyl hydrolase 1</fullName>
        <ecNumber evidence="2">3.4.19.12</ecNumber>
    </recommendedName>
</protein>
<feature type="domain" description="DUF3638" evidence="7">
    <location>
        <begin position="2010"/>
        <end position="2233"/>
    </location>
</feature>
<evidence type="ECO:0000313" key="10">
    <source>
        <dbReference type="EMBL" id="RDW74456.1"/>
    </source>
</evidence>
<keyword evidence="4" id="KW-0833">Ubl conjugation pathway</keyword>
<evidence type="ECO:0000259" key="8">
    <source>
        <dbReference type="Pfam" id="PF12359"/>
    </source>
</evidence>
<organism evidence="10 11">
    <name type="scientific">Aspergillus mulundensis</name>
    <dbReference type="NCBI Taxonomy" id="1810919"/>
    <lineage>
        <taxon>Eukaryota</taxon>
        <taxon>Fungi</taxon>
        <taxon>Dikarya</taxon>
        <taxon>Ascomycota</taxon>
        <taxon>Pezizomycotina</taxon>
        <taxon>Eurotiomycetes</taxon>
        <taxon>Eurotiomycetidae</taxon>
        <taxon>Eurotiales</taxon>
        <taxon>Aspergillaceae</taxon>
        <taxon>Aspergillus</taxon>
        <taxon>Aspergillus subgen. Nidulantes</taxon>
    </lineage>
</organism>
<dbReference type="SUPFAM" id="SSF52540">
    <property type="entry name" value="P-loop containing nucleoside triphosphate hydrolases"/>
    <property type="match status" value="1"/>
</dbReference>
<dbReference type="InterPro" id="IPR022105">
    <property type="entry name" value="DUF3645"/>
</dbReference>
<dbReference type="Proteomes" id="UP000256690">
    <property type="component" value="Unassembled WGS sequence"/>
</dbReference>
<evidence type="ECO:0000259" key="9">
    <source>
        <dbReference type="Pfam" id="PF20255"/>
    </source>
</evidence>
<evidence type="ECO:0000256" key="6">
    <source>
        <dbReference type="ARBA" id="ARBA00022807"/>
    </source>
</evidence>
<dbReference type="PANTHER" id="PTHR13367">
    <property type="entry name" value="UBIQUITIN THIOESTERASE"/>
    <property type="match status" value="1"/>
</dbReference>
<gene>
    <name evidence="10" type="ORF">DSM5745_07118</name>
</gene>
<comment type="catalytic activity">
    <reaction evidence="1">
        <text>Thiol-dependent hydrolysis of ester, thioester, amide, peptide and isopeptide bonds formed by the C-terminal Gly of ubiquitin (a 76-residue protein attached to proteins as an intracellular targeting signal).</text>
        <dbReference type="EC" id="3.4.19.12"/>
    </reaction>
</comment>
<dbReference type="InterPro" id="IPR022099">
    <property type="entry name" value="DUF3638"/>
</dbReference>
<dbReference type="GeneID" id="38117488"/>
<comment type="caution">
    <text evidence="10">The sequence shown here is derived from an EMBL/GenBank/DDBJ whole genome shotgun (WGS) entry which is preliminary data.</text>
</comment>
<dbReference type="GO" id="GO:0004843">
    <property type="term" value="F:cysteine-type deubiquitinase activity"/>
    <property type="evidence" value="ECO:0007669"/>
    <property type="project" value="UniProtKB-EC"/>
</dbReference>
<dbReference type="Pfam" id="PF12359">
    <property type="entry name" value="DUF3645"/>
    <property type="match status" value="1"/>
</dbReference>
<keyword evidence="6" id="KW-0788">Thiol protease</keyword>
<accession>A0A3D8RKI3</accession>
<dbReference type="OrthoDB" id="3182339at2759"/>
<evidence type="ECO:0000256" key="4">
    <source>
        <dbReference type="ARBA" id="ARBA00022786"/>
    </source>
</evidence>
<evidence type="ECO:0000259" key="7">
    <source>
        <dbReference type="Pfam" id="PF12340"/>
    </source>
</evidence>
<dbReference type="Pfam" id="PF20255">
    <property type="entry name" value="DUF6606"/>
    <property type="match status" value="1"/>
</dbReference>
<keyword evidence="3" id="KW-0645">Protease</keyword>
<dbReference type="InterPro" id="IPR046541">
    <property type="entry name" value="DUF6606"/>
</dbReference>
<dbReference type="STRING" id="1810919.A0A3D8RKI3"/>
<feature type="domain" description="DUF6606" evidence="9">
    <location>
        <begin position="11"/>
        <end position="278"/>
    </location>
</feature>
<dbReference type="EC" id="3.4.19.12" evidence="2"/>
<name>A0A3D8RKI3_9EURO</name>
<evidence type="ECO:0000256" key="5">
    <source>
        <dbReference type="ARBA" id="ARBA00022801"/>
    </source>
</evidence>
<dbReference type="RefSeq" id="XP_026602224.1">
    <property type="nucleotide sequence ID" value="XM_026749134.1"/>
</dbReference>
<sequence length="3151" mass="358874">MATRGGSLRCIFHHVVLPPKLPGQADEHPEAVERELMRRLLSAVTIMKTKSEEELFPTWQKIEDTLKLSSLINEGGICNKAALLKCFKKLSPEIALIARVREQNASLLIRYDEEGVIFEGFEISPSAEQTLAAKGALQWDFPGCAVCIPHDTFNDPSFQENLALFLEKASVERLHQFAAKVRKAGTDVSEDRDTSNPALITQFLMTLLEINGRRLSIPYLRKRVYDDVCWDQAKIPWRRSPLWLTLRVCIQRLLHLQHGELGRIQYKGLICMFLAKLLGDCVTELHSECYHQLKIKLCRRLAKLEAEKGSASPAVAMVYSSVVKLIEPQCSASIDKATEAIQKEWTLWKQDNQRRIPKLSSCSANDSYLTLPNSIEYLKNIFQPRQHHIPRSGSIEPSRLESIVTSSTTQQFATLTKTYSTLAAREAAIASDSFELPSTVEAIKTRCLDLASSIEDYMDAVGSAYDDNHEQFSLFILNIFDMWVAMDKAATKVCPILRDFHPWFEPEILDVLLLARFPEMRRLQAIQTYIDSRCTEAKYGKTTIFADPAPGCFAERYFDSPGAVALHRLQRRILEASQDCEDDKREDLEKVNDNFINLTENLRLTNCTMLRHPDGSHDIRGCNHCYYIRSRRRLEVEVHEDFLPIGHRVEVQQKAVLFELQIPKDLAAYREVTWAIVNRLCPKIIPSDRAKPEVLLANYPQLKPYNSNRGGVFSLASQCKSWLGTHYGWIRLPAAVEDVLLPHGLKYSYYDSKRELWFSDYPEQLSFAHHFTIEIPKESPFSVLYSSLGFAPGVDGPSSYEVAASVSECPAALTTHEFTAHQTIVGGWNRRWLSILAELGSSNINFSLQETMILFNHLALQAGPRTETNRFRVAHIMFKDEQFCQRMTEQIGRHVESIATNHRETYMMETLLTLCIRLFTLGLAETRPNSKRVLLRIRQITLGWITMLRQETRQAEDVNLANTSARYCFLAALLCRRTYAPWLTTHAALDSDHLKCFFDVSLAMQESLVADLSRFSTVTKNMLIRDIKMTSQLSSLMRTSANHDPKCIGDAIDTAWPAADNKPRSYTEWKLLSPPYENWATSQTCASEGLLPQTFYFHLLEGHLVVDGKTLGKLPADIRDSPILKELFGNQRLFALPSNLPGMEWTLLNSAEKHRIHLGHRRTQLIIRAEAYNTTLELVPRSIFGCGPEFDLPYYLIFDCIHWMDLRTAVLELRQKPRIWKKRDGNWILDIRARKAERREATLVDPYSPLAKQISKVFLHFEQLSRLTIFQTPSTLNVELKRMNLDFFVTKWGSLRCRQLGAVIDRNQDPGTFYGLQSMLVLRDERTGQRSILVSLGDPRWTRLRSHVLVELESNGIYVKYTINNVLRRLECPADPRHLYAKAQLHALTSHMLPDSLTGRTGIQEALDCLQSGFCQPWMPLTWDARNALIQIARLTPERAYYPKDKKCQQTVSWDPDLTPNIQHEGFYPVVDAILRKSNQLSEFSIKQTDTPNNSTMPANTSHLRERAQRRRSAFEAAGSLPPVEAEDVPYCSRDGWSMPRRVTNVREVVSLIREQRSLIHTTRDLIKLFESWPSFGGYANTFSLYNLNDFLDVNIAEEWGGLVNMSRNTERGNLHRLMFQLGVIAFRDRVNMTALVVIVSFFIFPELRSLAFPGYPSLVRFVKDEKPTTDILLPAIRSSYPPRPAISKRHRVHDENSGFKYDTNCEKEGVKLAEMLIRQWPCTEPSVEDFEPTILDKAQALKALLPEWTRMYQNLQFQRHLEKVQTILNHHYTANHDFAPPTDLSRSQKEILGLKRKGIFFLYPRLEEDLLGKQALQAPKLLELAVEQGVLEAPESPAGEQKANSLHFPPQEILELEAIVRRLGQSSCSVRSTYAQDLGQSITALATNQATKHDHRVHHVKPKETAEADIRAAHADIKGHHTCISQSFSSHDARFKWLAKGDLWPIMTPTTILRQLRSTSRHVFGPGMYELLISYALATSKLQKLLRLKDAAIKGDDSRIDHERADSGHVNWSPADFPDWILLEIDANIQIRQDQVTVAKEMISPTSGANSVLQMNMGQGKTSVIMPMVAAVLANGEMLTRLLVPKALLSQAAQILQSRLGGLLGRDIVHVPFSRRTRTTLTLLEDYHQLHASTLTNSGIILGVPEHILSFKLSGLQRLADSKLTEAIQMIDTQKWLNENSRDVIDECDFTLAVKTQLIYPGGAQLVVDGHPERWEVAMTLLGLCARHFSDLAREYPRSIDILQRSSTGFPVTYLLRKDVEKALAAKIAQEICDKKTSLLPLGDCNEKGKEAIRLFITEEKVNESVTKRVAKLFPDSPKSRKVVYLLRGLLVHGILILCLKKRWNVEYGLHHGRDPIAVPFHAKGVPSEQAEWGHPDVAILFTCLAFYYEGLSQQQLKRSLEAVLKSDHPATEYERWTQTSATLPEALRHWAAISVDDAGLVAEIWRHLRYTREVINHFLGNFVFPLHAKQFATKLSASGWDLILSHGSQYRSTQWIHPGITTGFSGTNDNRRLLPLTIEQRDLPGLSHTNAEVLTYLLQPRNRRYHVAIGVHGRRMSEFALLENLHRSNIRVLIDAGAFIMEMNNETVARAWLQADWKAKGAVYFGDDNKPWIMYRNYKRAPLFASPFADDLTETLVYLDEAHCRGVDLKFPANATGALTLGLGQTKDHTVQAAMRLRQLGTTQSVTFIAPPEVHQSLLDVCHKTANDTLDSSDVVTWLLDQTCAANRELSPLYFAQGKDFTARMQAAATHKKFLSSVEHRKAYLETLQQPERQTLEQLYEPTYRDRTTPDLPPTTLSAGGKVAALVQALESKRRRESEAFESVISSALEEVEQEREVAYEIEEEREIQRPTRKKPLRFPGLHESILNFAKGDLHETSDFLKASEWLESTHLGEKYNIEGSSLVPHLYLSPEFPRTVKLKKSGNDDSYIRPVNWVLYNRVTETALVVIPEEAEELIPIMRGFAPVNMHLILYAAPWTKAMLHFNNLKYYALPGLPWDWRPPVWLPFELGILSGRLYFPFSEYEDLSNPLYSLSGDPGEEDESLNAFTKNRLNFMQEWLAIRRQGQDITDTPMGYICQNWPLRSDHPFFTARVINLEDSPGLKPLRFSVKDEEEEYYSSDDGLHVDDMDDMDIDVDDDLAEALDDMMDVD</sequence>
<evidence type="ECO:0000256" key="1">
    <source>
        <dbReference type="ARBA" id="ARBA00000707"/>
    </source>
</evidence>
<dbReference type="InterPro" id="IPR027417">
    <property type="entry name" value="P-loop_NTPase"/>
</dbReference>
<dbReference type="Pfam" id="PF12340">
    <property type="entry name" value="DUF3638"/>
    <property type="match status" value="1"/>
</dbReference>
<proteinExistence type="predicted"/>
<feature type="domain" description="DUF3645" evidence="8">
    <location>
        <begin position="2352"/>
        <end position="2384"/>
    </location>
</feature>
<evidence type="ECO:0000256" key="2">
    <source>
        <dbReference type="ARBA" id="ARBA00012759"/>
    </source>
</evidence>